<dbReference type="InterPro" id="IPR008280">
    <property type="entry name" value="Tub_FtsZ_C"/>
</dbReference>
<dbReference type="CDD" id="cd02201">
    <property type="entry name" value="FtsZ_type1"/>
    <property type="match status" value="1"/>
</dbReference>
<sequence length="348" mass="37600">MITAYKRNDSINFKIKVMGIGGAGGNIVHKIFLNGLKCETIILNTDSQAISKQRASHLITIGKSTTKGGGAGADPDLGKKAAEESIHEILLRIQDTDLLILVAGLGNGTGSGASPVVAKYAKEKNILTVGVFTLPFEAEGRKDIALRAINEMEKYLNTMVIIDNNMISELASLDSSVGEAFAIVDNVVKNCVESIINIVQETSYVNLDFNDLKVLISRGGLGYFAKGVAEKPEDLDKAIESVVFNPLLTGVTINDVKGALLYIKSNGKLKMAHFDQILDKIRDHIPKNAPIKYGLQKEGDGKTGSYAEIYLIGATGKKTSENVLDKIANKRLNSRNFEIPPGVRKNKK</sequence>
<keyword evidence="4 5" id="KW-0132">Cell division</keyword>
<feature type="binding site" evidence="4">
    <location>
        <begin position="22"/>
        <end position="26"/>
    </location>
    <ligand>
        <name>GTP</name>
        <dbReference type="ChEBI" id="CHEBI:37565"/>
    </ligand>
</feature>
<organism evidence="7">
    <name type="scientific">candidate division WOR-3 bacterium</name>
    <dbReference type="NCBI Taxonomy" id="2052148"/>
    <lineage>
        <taxon>Bacteria</taxon>
        <taxon>Bacteria division WOR-3</taxon>
    </lineage>
</organism>
<comment type="caution">
    <text evidence="7">The sequence shown here is derived from an EMBL/GenBank/DDBJ whole genome shotgun (WGS) entry which is preliminary data.</text>
</comment>
<accession>A0A7C2P3Y9</accession>
<dbReference type="GO" id="GO:0000917">
    <property type="term" value="P:division septum assembly"/>
    <property type="evidence" value="ECO:0007669"/>
    <property type="project" value="UniProtKB-KW"/>
</dbReference>
<keyword evidence="4 5" id="KW-0131">Cell cycle</keyword>
<feature type="binding site" evidence="4">
    <location>
        <position position="139"/>
    </location>
    <ligand>
        <name>GTP</name>
        <dbReference type="ChEBI" id="CHEBI:37565"/>
    </ligand>
</feature>
<dbReference type="Pfam" id="PF00091">
    <property type="entry name" value="Tubulin"/>
    <property type="match status" value="1"/>
</dbReference>
<keyword evidence="2 4" id="KW-0547">Nucleotide-binding</keyword>
<name>A0A7C2P3Y9_UNCW3</name>
<reference evidence="7" key="1">
    <citation type="journal article" date="2020" name="mSystems">
        <title>Genome- and Community-Level Interaction Insights into Carbon Utilization and Element Cycling Functions of Hydrothermarchaeota in Hydrothermal Sediment.</title>
        <authorList>
            <person name="Zhou Z."/>
            <person name="Liu Y."/>
            <person name="Xu W."/>
            <person name="Pan J."/>
            <person name="Luo Z.H."/>
            <person name="Li M."/>
        </authorList>
    </citation>
    <scope>NUCLEOTIDE SEQUENCE [LARGE SCALE GENOMIC DNA]</scope>
    <source>
        <strain evidence="7">SpSt-34</strain>
    </source>
</reference>
<dbReference type="InterPro" id="IPR020805">
    <property type="entry name" value="Cell_div_FtsZ_CS"/>
</dbReference>
<keyword evidence="4" id="KW-0963">Cytoplasm</keyword>
<dbReference type="GO" id="GO:0005525">
    <property type="term" value="F:GTP binding"/>
    <property type="evidence" value="ECO:0007669"/>
    <property type="project" value="UniProtKB-UniRule"/>
</dbReference>
<feature type="binding site" evidence="4">
    <location>
        <position position="141"/>
    </location>
    <ligand>
        <name>GTP</name>
        <dbReference type="ChEBI" id="CHEBI:37565"/>
    </ligand>
</feature>
<dbReference type="InterPro" id="IPR003008">
    <property type="entry name" value="Tubulin_FtsZ_GTPase"/>
</dbReference>
<evidence type="ECO:0000256" key="1">
    <source>
        <dbReference type="ARBA" id="ARBA00009690"/>
    </source>
</evidence>
<dbReference type="GO" id="GO:0043093">
    <property type="term" value="P:FtsZ-dependent cytokinesis"/>
    <property type="evidence" value="ECO:0007669"/>
    <property type="project" value="UniProtKB-UniRule"/>
</dbReference>
<dbReference type="GO" id="GO:0005737">
    <property type="term" value="C:cytoplasm"/>
    <property type="evidence" value="ECO:0007669"/>
    <property type="project" value="UniProtKB-SubCell"/>
</dbReference>
<keyword evidence="3 4" id="KW-0342">GTP-binding</keyword>
<dbReference type="HAMAP" id="MF_00909">
    <property type="entry name" value="FtsZ"/>
    <property type="match status" value="1"/>
</dbReference>
<keyword evidence="4 5" id="KW-0717">Septation</keyword>
<gene>
    <name evidence="4" type="primary">ftsZ</name>
    <name evidence="7" type="ORF">ENQ77_02925</name>
</gene>
<evidence type="ECO:0000259" key="6">
    <source>
        <dbReference type="SMART" id="SM00864"/>
    </source>
</evidence>
<evidence type="ECO:0000256" key="3">
    <source>
        <dbReference type="ARBA" id="ARBA00023134"/>
    </source>
</evidence>
<dbReference type="InterPro" id="IPR036525">
    <property type="entry name" value="Tubulin/FtsZ_GTPase_sf"/>
</dbReference>
<dbReference type="PROSITE" id="PS01135">
    <property type="entry name" value="FTSZ_2"/>
    <property type="match status" value="1"/>
</dbReference>
<comment type="function">
    <text evidence="4 5">Essential cell division protein that forms a contractile ring structure (Z ring) at the future cell division site. The regulation of the ring assembly controls the timing and the location of cell division. One of the functions of the FtsZ ring is to recruit other cell division proteins to the septum to produce a new cell wall between the dividing cells. Binds GTP and shows GTPase activity.</text>
</comment>
<dbReference type="GO" id="GO:0032153">
    <property type="term" value="C:cell division site"/>
    <property type="evidence" value="ECO:0007669"/>
    <property type="project" value="UniProtKB-UniRule"/>
</dbReference>
<dbReference type="PANTHER" id="PTHR30314">
    <property type="entry name" value="CELL DIVISION PROTEIN FTSZ-RELATED"/>
    <property type="match status" value="1"/>
</dbReference>
<dbReference type="GO" id="GO:0003924">
    <property type="term" value="F:GTPase activity"/>
    <property type="evidence" value="ECO:0007669"/>
    <property type="project" value="UniProtKB-UniRule"/>
</dbReference>
<comment type="subunit">
    <text evidence="4">Homodimer. Polymerizes to form a dynamic ring structure in a strictly GTP-dependent manner. Interacts directly with several other division proteins.</text>
</comment>
<feature type="binding site" evidence="4">
    <location>
        <position position="185"/>
    </location>
    <ligand>
        <name>GTP</name>
        <dbReference type="ChEBI" id="CHEBI:37565"/>
    </ligand>
</feature>
<evidence type="ECO:0000313" key="7">
    <source>
        <dbReference type="EMBL" id="HEN27614.1"/>
    </source>
</evidence>
<feature type="domain" description="Tubulin/FtsZ GTPase" evidence="6">
    <location>
        <begin position="14"/>
        <end position="203"/>
    </location>
</feature>
<evidence type="ECO:0000256" key="5">
    <source>
        <dbReference type="RuleBase" id="RU000631"/>
    </source>
</evidence>
<dbReference type="InterPro" id="IPR000158">
    <property type="entry name" value="Cell_div_FtsZ"/>
</dbReference>
<dbReference type="GO" id="GO:0051258">
    <property type="term" value="P:protein polymerization"/>
    <property type="evidence" value="ECO:0007669"/>
    <property type="project" value="UniProtKB-UniRule"/>
</dbReference>
<dbReference type="EMBL" id="DSOL01000083">
    <property type="protein sequence ID" value="HEN27614.1"/>
    <property type="molecule type" value="Genomic_DNA"/>
</dbReference>
<comment type="similarity">
    <text evidence="1 4 5">Belongs to the FtsZ family.</text>
</comment>
<evidence type="ECO:0000256" key="2">
    <source>
        <dbReference type="ARBA" id="ARBA00022741"/>
    </source>
</evidence>
<dbReference type="PANTHER" id="PTHR30314:SF3">
    <property type="entry name" value="MITOCHONDRIAL DIVISION PROTEIN FSZA"/>
    <property type="match status" value="1"/>
</dbReference>
<dbReference type="SUPFAM" id="SSF52490">
    <property type="entry name" value="Tubulin nucleotide-binding domain-like"/>
    <property type="match status" value="1"/>
</dbReference>
<dbReference type="AlphaFoldDB" id="A0A7C2P3Y9"/>
<dbReference type="PRINTS" id="PR00423">
    <property type="entry name" value="CELLDVISFTSZ"/>
</dbReference>
<dbReference type="SUPFAM" id="SSF55307">
    <property type="entry name" value="Tubulin C-terminal domain-like"/>
    <property type="match status" value="1"/>
</dbReference>
<proteinExistence type="inferred from homology"/>
<comment type="subcellular location">
    <subcellularLocation>
        <location evidence="4">Cytoplasm</location>
    </subcellularLocation>
    <text evidence="4">Assembles at midcell at the inner surface of the cytoplasmic membrane.</text>
</comment>
<protein>
    <recommendedName>
        <fullName evidence="4 5">Cell division protein FtsZ</fullName>
    </recommendedName>
</protein>
<evidence type="ECO:0000256" key="4">
    <source>
        <dbReference type="HAMAP-Rule" id="MF_00909"/>
    </source>
</evidence>
<dbReference type="Gene3D" id="3.40.50.1440">
    <property type="entry name" value="Tubulin/FtsZ, GTPase domain"/>
    <property type="match status" value="1"/>
</dbReference>
<dbReference type="SMART" id="SM00864">
    <property type="entry name" value="Tubulin"/>
    <property type="match status" value="1"/>
</dbReference>
<dbReference type="InterPro" id="IPR045061">
    <property type="entry name" value="FtsZ/CetZ"/>
</dbReference>
<feature type="binding site" evidence="4">
    <location>
        <begin position="108"/>
        <end position="110"/>
    </location>
    <ligand>
        <name>GTP</name>
        <dbReference type="ChEBI" id="CHEBI:37565"/>
    </ligand>
</feature>